<dbReference type="OrthoDB" id="2986589at2"/>
<dbReference type="InterPro" id="IPR050570">
    <property type="entry name" value="Cell_wall_metabolism_enzyme"/>
</dbReference>
<comment type="caution">
    <text evidence="4">The sequence shown here is derived from an EMBL/GenBank/DDBJ whole genome shotgun (WGS) entry which is preliminary data.</text>
</comment>
<name>A0A917TL69_9BACI</name>
<accession>A0A917TL69</accession>
<dbReference type="AlphaFoldDB" id="A0A917TL69"/>
<sequence>MTKDIEQVRKEIAKRKQRKLPSMASNGNRPYKQNLANHITQDEEKHGYMSTFYPTADKSENESKFFSSVALKTSIAGILFFIVALGNQVDSNLLTKPKEWTTSALTEEFPFATVNQWYQQKFGSPFALTSQNQMASITDAPVLPVSGMVSQPFQANGEGVWITTDETSHVYAMEAGVVLFAGNDKETNKTIIIQHADKSESIYGNLSDLKVNQYQFVNGNQVIGEFTPTDTNASNLYFAVKKDNQFLDPVKVIQVDESP</sequence>
<keyword evidence="2" id="KW-0472">Membrane</keyword>
<dbReference type="InterPro" id="IPR016047">
    <property type="entry name" value="M23ase_b-sheet_dom"/>
</dbReference>
<dbReference type="SUPFAM" id="SSF51261">
    <property type="entry name" value="Duplicated hybrid motif"/>
    <property type="match status" value="1"/>
</dbReference>
<organism evidence="4 5">
    <name type="scientific">Paraliobacillus quinghaiensis</name>
    <dbReference type="NCBI Taxonomy" id="470815"/>
    <lineage>
        <taxon>Bacteria</taxon>
        <taxon>Bacillati</taxon>
        <taxon>Bacillota</taxon>
        <taxon>Bacilli</taxon>
        <taxon>Bacillales</taxon>
        <taxon>Bacillaceae</taxon>
        <taxon>Paraliobacillus</taxon>
    </lineage>
</organism>
<dbReference type="Proteomes" id="UP000618460">
    <property type="component" value="Unassembled WGS sequence"/>
</dbReference>
<dbReference type="Pfam" id="PF01551">
    <property type="entry name" value="Peptidase_M23"/>
    <property type="match status" value="1"/>
</dbReference>
<dbReference type="InterPro" id="IPR011055">
    <property type="entry name" value="Dup_hybrid_motif"/>
</dbReference>
<evidence type="ECO:0000313" key="4">
    <source>
        <dbReference type="EMBL" id="GGM27361.1"/>
    </source>
</evidence>
<feature type="transmembrane region" description="Helical" evidence="2">
    <location>
        <begin position="65"/>
        <end position="86"/>
    </location>
</feature>
<dbReference type="PANTHER" id="PTHR21666:SF274">
    <property type="entry name" value="STAGE IV SPORULATION PROTEIN FA"/>
    <property type="match status" value="1"/>
</dbReference>
<dbReference type="Gene3D" id="2.70.70.10">
    <property type="entry name" value="Glucose Permease (Domain IIA)"/>
    <property type="match status" value="1"/>
</dbReference>
<keyword evidence="5" id="KW-1185">Reference proteome</keyword>
<feature type="domain" description="M23ase beta-sheet core" evidence="3">
    <location>
        <begin position="158"/>
        <end position="249"/>
    </location>
</feature>
<evidence type="ECO:0000313" key="5">
    <source>
        <dbReference type="Proteomes" id="UP000618460"/>
    </source>
</evidence>
<dbReference type="RefSeq" id="WP_117156874.1">
    <property type="nucleotide sequence ID" value="NZ_BMLG01000003.1"/>
</dbReference>
<keyword evidence="2" id="KW-0812">Transmembrane</keyword>
<feature type="region of interest" description="Disordered" evidence="1">
    <location>
        <begin position="12"/>
        <end position="32"/>
    </location>
</feature>
<keyword evidence="2" id="KW-1133">Transmembrane helix</keyword>
<evidence type="ECO:0000256" key="2">
    <source>
        <dbReference type="SAM" id="Phobius"/>
    </source>
</evidence>
<evidence type="ECO:0000259" key="3">
    <source>
        <dbReference type="Pfam" id="PF01551"/>
    </source>
</evidence>
<proteinExistence type="predicted"/>
<evidence type="ECO:0000256" key="1">
    <source>
        <dbReference type="SAM" id="MobiDB-lite"/>
    </source>
</evidence>
<dbReference type="CDD" id="cd12797">
    <property type="entry name" value="M23_peptidase"/>
    <property type="match status" value="1"/>
</dbReference>
<gene>
    <name evidence="4" type="primary">spoIVFA</name>
    <name evidence="4" type="ORF">GCM10011351_11500</name>
</gene>
<reference evidence="4" key="1">
    <citation type="journal article" date="2014" name="Int. J. Syst. Evol. Microbiol.">
        <title>Complete genome sequence of Corynebacterium casei LMG S-19264T (=DSM 44701T), isolated from a smear-ripened cheese.</title>
        <authorList>
            <consortium name="US DOE Joint Genome Institute (JGI-PGF)"/>
            <person name="Walter F."/>
            <person name="Albersmeier A."/>
            <person name="Kalinowski J."/>
            <person name="Ruckert C."/>
        </authorList>
    </citation>
    <scope>NUCLEOTIDE SEQUENCE</scope>
    <source>
        <strain evidence="4">CGMCC 1.6333</strain>
    </source>
</reference>
<dbReference type="PANTHER" id="PTHR21666">
    <property type="entry name" value="PEPTIDASE-RELATED"/>
    <property type="match status" value="1"/>
</dbReference>
<dbReference type="GO" id="GO:0004222">
    <property type="term" value="F:metalloendopeptidase activity"/>
    <property type="evidence" value="ECO:0007669"/>
    <property type="project" value="TreeGrafter"/>
</dbReference>
<reference evidence="4" key="2">
    <citation type="submission" date="2020-09" db="EMBL/GenBank/DDBJ databases">
        <authorList>
            <person name="Sun Q."/>
            <person name="Zhou Y."/>
        </authorList>
    </citation>
    <scope>NUCLEOTIDE SEQUENCE</scope>
    <source>
        <strain evidence="4">CGMCC 1.6333</strain>
    </source>
</reference>
<protein>
    <submittedName>
        <fullName evidence="4">Stage IV sporulation protein FA</fullName>
    </submittedName>
</protein>
<dbReference type="EMBL" id="BMLG01000003">
    <property type="protein sequence ID" value="GGM27361.1"/>
    <property type="molecule type" value="Genomic_DNA"/>
</dbReference>